<organism evidence="3 4">
    <name type="scientific">Halopseudomonas formosensis</name>
    <dbReference type="NCBI Taxonomy" id="1002526"/>
    <lineage>
        <taxon>Bacteria</taxon>
        <taxon>Pseudomonadati</taxon>
        <taxon>Pseudomonadota</taxon>
        <taxon>Gammaproteobacteria</taxon>
        <taxon>Pseudomonadales</taxon>
        <taxon>Pseudomonadaceae</taxon>
        <taxon>Halopseudomonas</taxon>
    </lineage>
</organism>
<dbReference type="Pfam" id="PF18676">
    <property type="entry name" value="MBG_2"/>
    <property type="match status" value="9"/>
</dbReference>
<evidence type="ECO:0000259" key="2">
    <source>
        <dbReference type="Pfam" id="PF18676"/>
    </source>
</evidence>
<feature type="domain" description="MBG" evidence="2">
    <location>
        <begin position="252"/>
        <end position="325"/>
    </location>
</feature>
<feature type="domain" description="YDG" evidence="1">
    <location>
        <begin position="5"/>
        <end position="74"/>
    </location>
</feature>
<dbReference type="RefSeq" id="WP_235818649.1">
    <property type="nucleotide sequence ID" value="NZ_FOYD01000011.1"/>
</dbReference>
<evidence type="ECO:0000313" key="4">
    <source>
        <dbReference type="Proteomes" id="UP000242815"/>
    </source>
</evidence>
<feature type="domain" description="MBG" evidence="2">
    <location>
        <begin position="414"/>
        <end position="487"/>
    </location>
</feature>
<feature type="non-terminal residue" evidence="3">
    <location>
        <position position="1"/>
    </location>
</feature>
<feature type="domain" description="MBG" evidence="2">
    <location>
        <begin position="88"/>
        <end position="160"/>
    </location>
</feature>
<proteinExistence type="predicted"/>
<name>A0A1I6C3A7_9GAMM</name>
<evidence type="ECO:0008006" key="5">
    <source>
        <dbReference type="Google" id="ProtNLM"/>
    </source>
</evidence>
<gene>
    <name evidence="3" type="ORF">SAMN05216578_11187</name>
</gene>
<dbReference type="InterPro" id="IPR041248">
    <property type="entry name" value="YDG"/>
</dbReference>
<feature type="domain" description="MBG" evidence="2">
    <location>
        <begin position="744"/>
        <end position="818"/>
    </location>
</feature>
<dbReference type="Proteomes" id="UP000242815">
    <property type="component" value="Unassembled WGS sequence"/>
</dbReference>
<protein>
    <recommendedName>
        <fullName evidence="5">MBG domain-containing protein</fullName>
    </recommendedName>
</protein>
<dbReference type="Pfam" id="PF18657">
    <property type="entry name" value="YDG"/>
    <property type="match status" value="1"/>
</dbReference>
<accession>A0A1I6C3A7</accession>
<sequence>HISTSDIIKTYDGTTDAAGTAVAVAGTKLFDTDSLIGGIFAFADKNAGVGNKTVTVSDVTVEDGNGGANYTVTYVDNTTSTINPRPVEVTANAQTKTYGDYDPELNFTVEEASSGRGLLAEDSLSGALSRDAGEDVGRYAITQGSLNNSNYDISFIGAELSIDPRAITLAADLVSKIYGEADPTLSVRITGGSLGSDAVSDTLADVTGTLSRAGGTDVGSYNVLLGEGTKAGNYRITFDADNKAFSITPRPITITAHNQSKIYGDSDPTLSYTAEAQSTGRGLVEGDTFSGELSRDVGEEVNRYTITQGSLNNSNYDISFIGAELSIDPRAIKLAAEAVSKIYGEADPTLSVQIAEGNLAFSDTLADVAGELSRAAGNYVGSYNVILGEGAKAGNYRITFDADNKAFSITPRPITITAHNQSKTYGDSDPALSYTVEAQSTGRGLLAGDSLSGTLSRAEGENVGRYAITQGTLANSNYAISFSEAELSIDPRAITLAADLVSKIYGEADPTFSVQIVGGNLGSETVSDTLADVTGSLRREDGENVGDYSVLLGSGAKAGNYFITFDTDNKAVSITPRPVTVAAHNHSKAYGDFDPTLSYTVEAQSVGRGLLAGDSLNGELSRVAGEDVGTYVIGQGSLANSNYDISFSGAELSIDPRAITLAADLVSKIYGEGDPTLSVRIIGGSLGSETVSDTLADVTGDLSRAAGSDVGSYNVLLGEGAKADNYLITFDVDNQAFTITPRSIRVTADDQHKYQGEADPVFTWHYDASALVSGDKAETLFSGSLARAMGEEPGIYTINLGSLQSGSNYTIDFVPGELQIEAAGVVRRLGDRGKSYQDALVVALQSAAQAGPGPASNICFELTASSEPDDSDCSDYPVTGFAFGMSQAFDGISVVQGLYSIVNGGLRLPEGFDEQ</sequence>
<reference evidence="3 4" key="1">
    <citation type="submission" date="2016-10" db="EMBL/GenBank/DDBJ databases">
        <authorList>
            <person name="de Groot N.N."/>
        </authorList>
    </citation>
    <scope>NUCLEOTIDE SEQUENCE [LARGE SCALE GENOMIC DNA]</scope>
    <source>
        <strain evidence="3 4">JCM 18415</strain>
    </source>
</reference>
<feature type="domain" description="MBG" evidence="2">
    <location>
        <begin position="659"/>
        <end position="730"/>
    </location>
</feature>
<dbReference type="STRING" id="1002526.SAMN05216578_11187"/>
<evidence type="ECO:0000259" key="1">
    <source>
        <dbReference type="Pfam" id="PF18657"/>
    </source>
</evidence>
<dbReference type="InterPro" id="IPR041286">
    <property type="entry name" value="MBG_2"/>
</dbReference>
<dbReference type="AlphaFoldDB" id="A0A1I6C3A7"/>
<feature type="domain" description="MBG" evidence="2">
    <location>
        <begin position="494"/>
        <end position="566"/>
    </location>
</feature>
<feature type="domain" description="MBG" evidence="2">
    <location>
        <begin position="579"/>
        <end position="652"/>
    </location>
</feature>
<feature type="domain" description="MBG" evidence="2">
    <location>
        <begin position="334"/>
        <end position="401"/>
    </location>
</feature>
<dbReference type="EMBL" id="FOYD01000011">
    <property type="protein sequence ID" value="SFQ87624.1"/>
    <property type="molecule type" value="Genomic_DNA"/>
</dbReference>
<evidence type="ECO:0000313" key="3">
    <source>
        <dbReference type="EMBL" id="SFQ87624.1"/>
    </source>
</evidence>
<feature type="domain" description="MBG" evidence="2">
    <location>
        <begin position="167"/>
        <end position="239"/>
    </location>
</feature>